<organism evidence="1">
    <name type="scientific">Daucus carota subsp. sativus</name>
    <name type="common">Carrot</name>
    <dbReference type="NCBI Taxonomy" id="79200"/>
    <lineage>
        <taxon>Eukaryota</taxon>
        <taxon>Viridiplantae</taxon>
        <taxon>Streptophyta</taxon>
        <taxon>Embryophyta</taxon>
        <taxon>Tracheophyta</taxon>
        <taxon>Spermatophyta</taxon>
        <taxon>Magnoliopsida</taxon>
        <taxon>eudicotyledons</taxon>
        <taxon>Gunneridae</taxon>
        <taxon>Pentapetalae</taxon>
        <taxon>asterids</taxon>
        <taxon>campanulids</taxon>
        <taxon>Apiales</taxon>
        <taxon>Apiaceae</taxon>
        <taxon>Apioideae</taxon>
        <taxon>Scandiceae</taxon>
        <taxon>Daucinae</taxon>
        <taxon>Daucus</taxon>
        <taxon>Daucus sect. Daucus</taxon>
    </lineage>
</organism>
<dbReference type="EMBL" id="CP093346">
    <property type="protein sequence ID" value="WOG97132.1"/>
    <property type="molecule type" value="Genomic_DNA"/>
</dbReference>
<keyword evidence="3" id="KW-1185">Reference proteome</keyword>
<evidence type="ECO:0000313" key="3">
    <source>
        <dbReference type="Proteomes" id="UP000077755"/>
    </source>
</evidence>
<sequence length="93" mass="10685">MDLNIVTIQYIGVWGSGLRVRSYEHVVPRRFERCRQERMWEIMELSFSTYSNGKGASNFLALFLGSLNFAPPYSSGQVKLIHVHESGNFLQCL</sequence>
<dbReference type="Proteomes" id="UP000077755">
    <property type="component" value="Chromosome 4"/>
</dbReference>
<name>A0A165XHT1_DAUCS</name>
<reference evidence="2" key="2">
    <citation type="submission" date="2022-03" db="EMBL/GenBank/DDBJ databases">
        <title>Draft title - Genomic analysis of global carrot germplasm unveils the trajectory of domestication and the origin of high carotenoid orange carrot.</title>
        <authorList>
            <person name="Iorizzo M."/>
            <person name="Ellison S."/>
            <person name="Senalik D."/>
            <person name="Macko-Podgorni A."/>
            <person name="Grzebelus D."/>
            <person name="Bostan H."/>
            <person name="Rolling W."/>
            <person name="Curaba J."/>
            <person name="Simon P."/>
        </authorList>
    </citation>
    <scope>NUCLEOTIDE SEQUENCE</scope>
    <source>
        <tissue evidence="2">Leaf</tissue>
    </source>
</reference>
<accession>A0A165XHT1</accession>
<dbReference type="AlphaFoldDB" id="A0A165XHT1"/>
<dbReference type="Gramene" id="KZM98178">
    <property type="protein sequence ID" value="KZM98178"/>
    <property type="gene ID" value="DCAR_014460"/>
</dbReference>
<evidence type="ECO:0000313" key="1">
    <source>
        <dbReference type="EMBL" id="KZM98178.1"/>
    </source>
</evidence>
<gene>
    <name evidence="1" type="ORF">DCAR_014460</name>
    <name evidence="2" type="ORF">DCAR_0416471</name>
</gene>
<evidence type="ECO:0000313" key="2">
    <source>
        <dbReference type="EMBL" id="WOG97132.1"/>
    </source>
</evidence>
<protein>
    <submittedName>
        <fullName evidence="1">Uncharacterized protein</fullName>
    </submittedName>
</protein>
<dbReference type="EMBL" id="LNRQ01000004">
    <property type="protein sequence ID" value="KZM98178.1"/>
    <property type="molecule type" value="Genomic_DNA"/>
</dbReference>
<proteinExistence type="predicted"/>
<reference evidence="1" key="1">
    <citation type="journal article" date="2016" name="Nat. Genet.">
        <title>A high-quality carrot genome assembly provides new insights into carotenoid accumulation and asterid genome evolution.</title>
        <authorList>
            <person name="Iorizzo M."/>
            <person name="Ellison S."/>
            <person name="Senalik D."/>
            <person name="Zeng P."/>
            <person name="Satapoomin P."/>
            <person name="Huang J."/>
            <person name="Bowman M."/>
            <person name="Iovene M."/>
            <person name="Sanseverino W."/>
            <person name="Cavagnaro P."/>
            <person name="Yildiz M."/>
            <person name="Macko-Podgorni A."/>
            <person name="Moranska E."/>
            <person name="Grzebelus E."/>
            <person name="Grzebelus D."/>
            <person name="Ashrafi H."/>
            <person name="Zheng Z."/>
            <person name="Cheng S."/>
            <person name="Spooner D."/>
            <person name="Van Deynze A."/>
            <person name="Simon P."/>
        </authorList>
    </citation>
    <scope>NUCLEOTIDE SEQUENCE [LARGE SCALE GENOMIC DNA]</scope>
    <source>
        <tissue evidence="1">Leaf</tissue>
    </source>
</reference>